<dbReference type="Gene3D" id="1.10.357.10">
    <property type="entry name" value="Tetracycline Repressor, domain 2"/>
    <property type="match status" value="1"/>
</dbReference>
<evidence type="ECO:0000313" key="6">
    <source>
        <dbReference type="Proteomes" id="UP001596004"/>
    </source>
</evidence>
<dbReference type="Gene3D" id="1.10.10.60">
    <property type="entry name" value="Homeodomain-like"/>
    <property type="match status" value="1"/>
</dbReference>
<dbReference type="InterPro" id="IPR006120">
    <property type="entry name" value="Resolvase_HTH_dom"/>
</dbReference>
<dbReference type="SUPFAM" id="SSF46689">
    <property type="entry name" value="Homeodomain-like"/>
    <property type="match status" value="2"/>
</dbReference>
<comment type="caution">
    <text evidence="5">The sequence shown here is derived from an EMBL/GenBank/DDBJ whole genome shotgun (WGS) entry which is preliminary data.</text>
</comment>
<dbReference type="InterPro" id="IPR001647">
    <property type="entry name" value="HTH_TetR"/>
</dbReference>
<protein>
    <submittedName>
        <fullName evidence="5">TetR family transcriptional regulator</fullName>
    </submittedName>
</protein>
<feature type="domain" description="HTH tetR-type" evidence="4">
    <location>
        <begin position="6"/>
        <end position="66"/>
    </location>
</feature>
<dbReference type="CDD" id="cd00569">
    <property type="entry name" value="HTH_Hin_like"/>
    <property type="match status" value="1"/>
</dbReference>
<feature type="region of interest" description="Disordered" evidence="3">
    <location>
        <begin position="180"/>
        <end position="251"/>
    </location>
</feature>
<evidence type="ECO:0000256" key="3">
    <source>
        <dbReference type="SAM" id="MobiDB-lite"/>
    </source>
</evidence>
<feature type="compositionally biased region" description="Low complexity" evidence="3">
    <location>
        <begin position="191"/>
        <end position="204"/>
    </location>
</feature>
<name>A0ABV9CDB0_9ACTN</name>
<dbReference type="Pfam" id="PF02796">
    <property type="entry name" value="HTH_7"/>
    <property type="match status" value="1"/>
</dbReference>
<dbReference type="PROSITE" id="PS50977">
    <property type="entry name" value="HTH_TETR_2"/>
    <property type="match status" value="1"/>
</dbReference>
<keyword evidence="6" id="KW-1185">Reference proteome</keyword>
<accession>A0ABV9CDB0</accession>
<feature type="DNA-binding region" description="H-T-H motif" evidence="2">
    <location>
        <begin position="29"/>
        <end position="48"/>
    </location>
</feature>
<sequence length="280" mass="29063">MVETPPDTRARILQVAQEEFAARGYHATSVREIAGRVGVTKTAVLYHFPGKADIVGALAAPMLDDLDAAVAAAAGLADPVAARWAVIEGLVEVWLAHRYLLRMNLYDLALAVENTIFHRFRDAMMRANALVAGSRPAFERQVRAAQAIAMLSDPVILFADAPAGDLRAAVLRGVHRLLDDAPDDDAPPPARDAVAGQEATAGTDGEAGRTGEGGAASAGAASAPAAGRARGRRGRPGVMSPAMARTARRMHAAGSTATEIAAALGVSRATVYRHLGGPAQ</sequence>
<gene>
    <name evidence="5" type="ORF">ACFO60_07590</name>
</gene>
<reference evidence="6" key="1">
    <citation type="journal article" date="2019" name="Int. J. Syst. Evol. Microbiol.">
        <title>The Global Catalogue of Microorganisms (GCM) 10K type strain sequencing project: providing services to taxonomists for standard genome sequencing and annotation.</title>
        <authorList>
            <consortium name="The Broad Institute Genomics Platform"/>
            <consortium name="The Broad Institute Genome Sequencing Center for Infectious Disease"/>
            <person name="Wu L."/>
            <person name="Ma J."/>
        </authorList>
    </citation>
    <scope>NUCLEOTIDE SEQUENCE [LARGE SCALE GENOMIC DNA]</scope>
    <source>
        <strain evidence="6">CGMCC 4.7132</strain>
    </source>
</reference>
<dbReference type="Proteomes" id="UP001596004">
    <property type="component" value="Unassembled WGS sequence"/>
</dbReference>
<dbReference type="PANTHER" id="PTHR30055:SF226">
    <property type="entry name" value="HTH-TYPE TRANSCRIPTIONAL REGULATOR PKSA"/>
    <property type="match status" value="1"/>
</dbReference>
<evidence type="ECO:0000313" key="5">
    <source>
        <dbReference type="EMBL" id="MFC4530622.1"/>
    </source>
</evidence>
<dbReference type="PRINTS" id="PR00455">
    <property type="entry name" value="HTHTETR"/>
</dbReference>
<feature type="compositionally biased region" description="Low complexity" evidence="3">
    <location>
        <begin position="217"/>
        <end position="228"/>
    </location>
</feature>
<dbReference type="InterPro" id="IPR009057">
    <property type="entry name" value="Homeodomain-like_sf"/>
</dbReference>
<dbReference type="Pfam" id="PF00440">
    <property type="entry name" value="TetR_N"/>
    <property type="match status" value="1"/>
</dbReference>
<dbReference type="InterPro" id="IPR050109">
    <property type="entry name" value="HTH-type_TetR-like_transc_reg"/>
</dbReference>
<evidence type="ECO:0000256" key="1">
    <source>
        <dbReference type="ARBA" id="ARBA00023125"/>
    </source>
</evidence>
<dbReference type="RefSeq" id="WP_380838559.1">
    <property type="nucleotide sequence ID" value="NZ_JBHSFP010000003.1"/>
</dbReference>
<dbReference type="EMBL" id="JBHSFP010000003">
    <property type="protein sequence ID" value="MFC4530622.1"/>
    <property type="molecule type" value="Genomic_DNA"/>
</dbReference>
<evidence type="ECO:0000259" key="4">
    <source>
        <dbReference type="PROSITE" id="PS50977"/>
    </source>
</evidence>
<proteinExistence type="predicted"/>
<evidence type="ECO:0000256" key="2">
    <source>
        <dbReference type="PROSITE-ProRule" id="PRU00335"/>
    </source>
</evidence>
<dbReference type="PANTHER" id="PTHR30055">
    <property type="entry name" value="HTH-TYPE TRANSCRIPTIONAL REGULATOR RUTR"/>
    <property type="match status" value="1"/>
</dbReference>
<organism evidence="5 6">
    <name type="scientific">Sphaerisporangium dianthi</name>
    <dbReference type="NCBI Taxonomy" id="1436120"/>
    <lineage>
        <taxon>Bacteria</taxon>
        <taxon>Bacillati</taxon>
        <taxon>Actinomycetota</taxon>
        <taxon>Actinomycetes</taxon>
        <taxon>Streptosporangiales</taxon>
        <taxon>Streptosporangiaceae</taxon>
        <taxon>Sphaerisporangium</taxon>
    </lineage>
</organism>
<keyword evidence="1 2" id="KW-0238">DNA-binding</keyword>